<dbReference type="GO" id="GO:0043957">
    <property type="term" value="F:acryloyl-CoA reductase (NADPH) activity"/>
    <property type="evidence" value="ECO:0007669"/>
    <property type="project" value="TreeGrafter"/>
</dbReference>
<reference evidence="2 3" key="1">
    <citation type="submission" date="2019-06" db="EMBL/GenBank/DDBJ databases">
        <title>Quisquiliibacterium sp. nov., isolated from a maize field.</title>
        <authorList>
            <person name="Lin S.-Y."/>
            <person name="Tsai C.-F."/>
            <person name="Young C.-C."/>
        </authorList>
    </citation>
    <scope>NUCLEOTIDE SEQUENCE [LARGE SCALE GENOMIC DNA]</scope>
    <source>
        <strain evidence="2 3">CC-CFT501</strain>
    </source>
</reference>
<name>A0A5C8NW25_9BURK</name>
<accession>A0A5C8NW25</accession>
<dbReference type="SUPFAM" id="SSF50129">
    <property type="entry name" value="GroES-like"/>
    <property type="match status" value="1"/>
</dbReference>
<dbReference type="Gene3D" id="3.40.50.720">
    <property type="entry name" value="NAD(P)-binding Rossmann-like Domain"/>
    <property type="match status" value="1"/>
</dbReference>
<dbReference type="Gene3D" id="3.90.180.10">
    <property type="entry name" value="Medium-chain alcohol dehydrogenases, catalytic domain"/>
    <property type="match status" value="1"/>
</dbReference>
<dbReference type="Proteomes" id="UP000321548">
    <property type="component" value="Unassembled WGS sequence"/>
</dbReference>
<dbReference type="PANTHER" id="PTHR43677">
    <property type="entry name" value="SHORT-CHAIN DEHYDROGENASE/REDUCTASE"/>
    <property type="match status" value="1"/>
</dbReference>
<dbReference type="NCBIfam" id="TIGR02823">
    <property type="entry name" value="oxido_YhdH"/>
    <property type="match status" value="1"/>
</dbReference>
<feature type="domain" description="Enoyl reductase (ER)" evidence="1">
    <location>
        <begin position="19"/>
        <end position="323"/>
    </location>
</feature>
<dbReference type="EMBL" id="VDUY01000004">
    <property type="protein sequence ID" value="TXL65309.1"/>
    <property type="molecule type" value="Genomic_DNA"/>
</dbReference>
<protein>
    <submittedName>
        <fullName evidence="2">Acryloyl-CoA reductase</fullName>
        <ecNumber evidence="2">1.3.1.95</ecNumber>
    </submittedName>
</protein>
<dbReference type="EC" id="1.3.1.95" evidence="2"/>
<dbReference type="InterPro" id="IPR013154">
    <property type="entry name" value="ADH-like_N"/>
</dbReference>
<organism evidence="2 3">
    <name type="scientific">Zeimonas arvi</name>
    <dbReference type="NCBI Taxonomy" id="2498847"/>
    <lineage>
        <taxon>Bacteria</taxon>
        <taxon>Pseudomonadati</taxon>
        <taxon>Pseudomonadota</taxon>
        <taxon>Betaproteobacteria</taxon>
        <taxon>Burkholderiales</taxon>
        <taxon>Burkholderiaceae</taxon>
        <taxon>Zeimonas</taxon>
    </lineage>
</organism>
<dbReference type="GO" id="GO:0043958">
    <property type="term" value="F:acryloyl-CoA reductase (NADH) activity"/>
    <property type="evidence" value="ECO:0007669"/>
    <property type="project" value="UniProtKB-EC"/>
</dbReference>
<evidence type="ECO:0000313" key="3">
    <source>
        <dbReference type="Proteomes" id="UP000321548"/>
    </source>
</evidence>
<dbReference type="InterPro" id="IPR020843">
    <property type="entry name" value="ER"/>
</dbReference>
<dbReference type="SMART" id="SM00829">
    <property type="entry name" value="PKS_ER"/>
    <property type="match status" value="1"/>
</dbReference>
<dbReference type="InterPro" id="IPR051397">
    <property type="entry name" value="Zn-ADH-like_protein"/>
</dbReference>
<evidence type="ECO:0000313" key="2">
    <source>
        <dbReference type="EMBL" id="TXL65309.1"/>
    </source>
</evidence>
<dbReference type="OrthoDB" id="9787435at2"/>
<dbReference type="InterPro" id="IPR036291">
    <property type="entry name" value="NAD(P)-bd_dom_sf"/>
</dbReference>
<keyword evidence="3" id="KW-1185">Reference proteome</keyword>
<dbReference type="Pfam" id="PF08240">
    <property type="entry name" value="ADH_N"/>
    <property type="match status" value="1"/>
</dbReference>
<dbReference type="SUPFAM" id="SSF51735">
    <property type="entry name" value="NAD(P)-binding Rossmann-fold domains"/>
    <property type="match status" value="1"/>
</dbReference>
<dbReference type="InterPro" id="IPR011032">
    <property type="entry name" value="GroES-like_sf"/>
</dbReference>
<proteinExistence type="predicted"/>
<sequence>MSETFLAWRLFRDAEGFRGRLVERAVAEIAGDGDVLIRGAYAGVNYKDALAGLDRAPIVRNFPCTAGIEVTGTVERSADPRFAPGDPVIVHGFGIGADRDGGFSQLIAVPASMVVRLPTSLSLADAGTVGVAGYTAALAIDALEHNGLAPERGPVVVNGATGGVASLAIDMLAGAGYQVHALTRQPDDGWLRGLGAVEVSASGEAGDKPLERARWAGAIDSLGDAPLDALLRSMQSDGVVASFGNAAGNRLSTSMMPFILRGVRLIGINANSPMPIRERIWSRIGSDLEPRHAQRIGTQIALDELPRAFESLIRGEGRGRFVVDLRRPLAH</sequence>
<comment type="caution">
    <text evidence="2">The sequence shown here is derived from an EMBL/GenBank/DDBJ whole genome shotgun (WGS) entry which is preliminary data.</text>
</comment>
<evidence type="ECO:0000259" key="1">
    <source>
        <dbReference type="SMART" id="SM00829"/>
    </source>
</evidence>
<dbReference type="RefSeq" id="WP_147704504.1">
    <property type="nucleotide sequence ID" value="NZ_VDUY01000004.1"/>
</dbReference>
<gene>
    <name evidence="2" type="ORF">FHP08_10985</name>
</gene>
<dbReference type="PANTHER" id="PTHR43677:SF1">
    <property type="entry name" value="ACRYLYL-COA REDUCTASE ACUI-RELATED"/>
    <property type="match status" value="1"/>
</dbReference>
<dbReference type="AlphaFoldDB" id="A0A5C8NW25"/>
<dbReference type="CDD" id="cd05280">
    <property type="entry name" value="MDR_yhdh_yhfp"/>
    <property type="match status" value="1"/>
</dbReference>
<keyword evidence="2" id="KW-0560">Oxidoreductase</keyword>
<dbReference type="InterPro" id="IPR014188">
    <property type="entry name" value="Acrylyl-CoA_reductase_AcuI"/>
</dbReference>